<dbReference type="AlphaFoldDB" id="A0A4Q9GEA1"/>
<dbReference type="Proteomes" id="UP000291613">
    <property type="component" value="Unassembled WGS sequence"/>
</dbReference>
<proteinExistence type="predicted"/>
<sequence length="181" mass="17920">MAVQDPIGLSVSVDMSGFRRELSEAERLSRGFGRAIGDALEGGVVKGRSLSDVLRGLGSRLSEIALSAALKPVETALGGLFGNLTKGLLGGVTPFAKGGVLGAPTVLSGGAGLALAGEAGPEAVLPLARGADGRLGVAGGGSGHGPITINIATPDVEGFRRSETQVSAALARAVARGRRGL</sequence>
<evidence type="ECO:0000313" key="1">
    <source>
        <dbReference type="EMBL" id="TBN48673.1"/>
    </source>
</evidence>
<comment type="caution">
    <text evidence="1">The sequence shown here is derived from an EMBL/GenBank/DDBJ whole genome shotgun (WGS) entry which is preliminary data.</text>
</comment>
<keyword evidence="2" id="KW-1185">Reference proteome</keyword>
<protein>
    <submittedName>
        <fullName evidence="1">Phage tail tape measure protein</fullName>
    </submittedName>
</protein>
<dbReference type="OrthoDB" id="8448547at2"/>
<gene>
    <name evidence="1" type="ORF">EYR15_13890</name>
</gene>
<accession>A0A4Q9GEA1</accession>
<name>A0A4Q9GEA1_9HYPH</name>
<dbReference type="RefSeq" id="WP_131004157.1">
    <property type="nucleotide sequence ID" value="NZ_JBHSZR010000009.1"/>
</dbReference>
<organism evidence="1 2">
    <name type="scientific">Hansschlegelia quercus</name>
    <dbReference type="NCBI Taxonomy" id="2528245"/>
    <lineage>
        <taxon>Bacteria</taxon>
        <taxon>Pseudomonadati</taxon>
        <taxon>Pseudomonadota</taxon>
        <taxon>Alphaproteobacteria</taxon>
        <taxon>Hyphomicrobiales</taxon>
        <taxon>Methylopilaceae</taxon>
        <taxon>Hansschlegelia</taxon>
    </lineage>
</organism>
<evidence type="ECO:0000313" key="2">
    <source>
        <dbReference type="Proteomes" id="UP000291613"/>
    </source>
</evidence>
<reference evidence="1 2" key="1">
    <citation type="submission" date="2019-02" db="EMBL/GenBank/DDBJ databases">
        <title>Hansschlegelia quercus sp. nov., a novel methylotrophic bacterium from buds of oak (Quercus robur L.).</title>
        <authorList>
            <person name="Agafonova N.V."/>
            <person name="Kaparullina E.N."/>
            <person name="Grouzdev D.S."/>
            <person name="Doronina N.V."/>
        </authorList>
    </citation>
    <scope>NUCLEOTIDE SEQUENCE [LARGE SCALE GENOMIC DNA]</scope>
    <source>
        <strain evidence="1 2">Dub</strain>
    </source>
</reference>
<dbReference type="EMBL" id="SIUB01000007">
    <property type="protein sequence ID" value="TBN48673.1"/>
    <property type="molecule type" value="Genomic_DNA"/>
</dbReference>